<keyword evidence="6 10" id="KW-0175">Coiled coil</keyword>
<evidence type="ECO:0000313" key="12">
    <source>
        <dbReference type="Proteomes" id="UP000187013"/>
    </source>
</evidence>
<keyword evidence="7 9" id="KW-0804">Transcription</keyword>
<dbReference type="Pfam" id="PF09340">
    <property type="entry name" value="NuA4"/>
    <property type="match status" value="1"/>
</dbReference>
<keyword evidence="5 9" id="KW-0805">Transcription regulation</keyword>
<dbReference type="OrthoDB" id="440324at2759"/>
<comment type="similarity">
    <text evidence="2 9">Belongs to the EAF6 family.</text>
</comment>
<evidence type="ECO:0000256" key="5">
    <source>
        <dbReference type="ARBA" id="ARBA00023015"/>
    </source>
</evidence>
<dbReference type="PANTHER" id="PTHR13476">
    <property type="entry name" value="CHROMATIN MODIFICATION-RELATED PROTEIN MEAF6"/>
    <property type="match status" value="1"/>
</dbReference>
<dbReference type="GO" id="GO:0006281">
    <property type="term" value="P:DNA repair"/>
    <property type="evidence" value="ECO:0007669"/>
    <property type="project" value="UniProtKB-UniRule"/>
</dbReference>
<evidence type="ECO:0000256" key="7">
    <source>
        <dbReference type="ARBA" id="ARBA00023163"/>
    </source>
</evidence>
<evidence type="ECO:0000256" key="9">
    <source>
        <dbReference type="RuleBase" id="RU368022"/>
    </source>
</evidence>
<comment type="caution">
    <text evidence="11">The sequence shown here is derived from an EMBL/GenBank/DDBJ whole genome shotgun (WGS) entry which is preliminary data.</text>
</comment>
<evidence type="ECO:0000256" key="10">
    <source>
        <dbReference type="SAM" id="Coils"/>
    </source>
</evidence>
<reference evidence="11 12" key="1">
    <citation type="submission" date="2016-08" db="EMBL/GenBank/DDBJ databases">
        <title>Draft genome sequence of allopolyploid Zygosaccharomyces rouxii.</title>
        <authorList>
            <person name="Watanabe J."/>
            <person name="Uehara K."/>
            <person name="Mogi Y."/>
            <person name="Tsukioka Y."/>
        </authorList>
    </citation>
    <scope>NUCLEOTIDE SEQUENCE [LARGE SCALE GENOMIC DNA]</scope>
    <source>
        <strain evidence="11 12">NBRC 110957</strain>
    </source>
</reference>
<evidence type="ECO:0000256" key="2">
    <source>
        <dbReference type="ARBA" id="ARBA00010916"/>
    </source>
</evidence>
<keyword evidence="9" id="KW-0227">DNA damage</keyword>
<keyword evidence="8 9" id="KW-0539">Nucleus</keyword>
<gene>
    <name evidence="11" type="ORF">ZYGR_0BA00830</name>
</gene>
<comment type="subunit">
    <text evidence="9">Component of the NuA4 histone acetyltransferase complex.</text>
</comment>
<keyword evidence="4 9" id="KW-0156">Chromatin regulator</keyword>
<evidence type="ECO:0000256" key="8">
    <source>
        <dbReference type="ARBA" id="ARBA00023242"/>
    </source>
</evidence>
<organism evidence="11 12">
    <name type="scientific">Zygosaccharomyces rouxii</name>
    <dbReference type="NCBI Taxonomy" id="4956"/>
    <lineage>
        <taxon>Eukaryota</taxon>
        <taxon>Fungi</taxon>
        <taxon>Dikarya</taxon>
        <taxon>Ascomycota</taxon>
        <taxon>Saccharomycotina</taxon>
        <taxon>Saccharomycetes</taxon>
        <taxon>Saccharomycetales</taxon>
        <taxon>Saccharomycetaceae</taxon>
        <taxon>Zygosaccharomyces</taxon>
    </lineage>
</organism>
<dbReference type="Proteomes" id="UP000187013">
    <property type="component" value="Unassembled WGS sequence"/>
</dbReference>
<dbReference type="InterPro" id="IPR015418">
    <property type="entry name" value="Eaf6"/>
</dbReference>
<dbReference type="AlphaFoldDB" id="A0A1Q3AK99"/>
<evidence type="ECO:0000256" key="3">
    <source>
        <dbReference type="ARBA" id="ARBA00018504"/>
    </source>
</evidence>
<comment type="function">
    <text evidence="9">Component of the NuA4 histone acetyltransferase complex which is involved in transcriptional activation of selected genes principally by acetylation of nucleosomal histone H4 and H2A. The NuA4 complex is also involved in DNA repair.</text>
</comment>
<sequence>MNDNTKEYEKLKSELKKSLATRNKLEDEFERLEQEIYEKETEYFSGNNATSNTGIAGNRFSYGGNIIKGFDGFNKSHHHSAGHDSHNRGFNNDDRIFSLSSAIFVKQQQQMDDWEVD</sequence>
<accession>A0A1Q3AK99</accession>
<evidence type="ECO:0000256" key="4">
    <source>
        <dbReference type="ARBA" id="ARBA00022853"/>
    </source>
</evidence>
<dbReference type="EMBL" id="BDGX01000053">
    <property type="protein sequence ID" value="GAV56177.1"/>
    <property type="molecule type" value="Genomic_DNA"/>
</dbReference>
<proteinExistence type="inferred from homology"/>
<comment type="subcellular location">
    <subcellularLocation>
        <location evidence="1 9">Nucleus</location>
    </subcellularLocation>
</comment>
<protein>
    <recommendedName>
        <fullName evidence="3 9">Chromatin modification-related protein EAF6</fullName>
    </recommendedName>
</protein>
<evidence type="ECO:0000256" key="6">
    <source>
        <dbReference type="ARBA" id="ARBA00023054"/>
    </source>
</evidence>
<feature type="coiled-coil region" evidence="10">
    <location>
        <begin position="1"/>
        <end position="42"/>
    </location>
</feature>
<dbReference type="GO" id="GO:0035267">
    <property type="term" value="C:NuA4 histone acetyltransferase complex"/>
    <property type="evidence" value="ECO:0007669"/>
    <property type="project" value="UniProtKB-UniRule"/>
</dbReference>
<name>A0A1Q3AK99_ZYGRO</name>
<evidence type="ECO:0000313" key="11">
    <source>
        <dbReference type="EMBL" id="GAV56177.1"/>
    </source>
</evidence>
<dbReference type="GO" id="GO:0006325">
    <property type="term" value="P:chromatin organization"/>
    <property type="evidence" value="ECO:0007669"/>
    <property type="project" value="UniProtKB-KW"/>
</dbReference>
<dbReference type="GO" id="GO:0005634">
    <property type="term" value="C:nucleus"/>
    <property type="evidence" value="ECO:0007669"/>
    <property type="project" value="UniProtKB-SubCell"/>
</dbReference>
<evidence type="ECO:0000256" key="1">
    <source>
        <dbReference type="ARBA" id="ARBA00004123"/>
    </source>
</evidence>
<keyword evidence="9" id="KW-0234">DNA repair</keyword>